<dbReference type="EMBL" id="SRMA01026350">
    <property type="protein sequence ID" value="TRY84895.1"/>
    <property type="molecule type" value="Genomic_DNA"/>
</dbReference>
<dbReference type="PANTHER" id="PTHR21738:SF0">
    <property type="entry name" value="RIBOSOMAL RNA PROCESSING PROTEIN 36 HOMOLOG"/>
    <property type="match status" value="1"/>
</dbReference>
<evidence type="ECO:0000259" key="12">
    <source>
        <dbReference type="Pfam" id="PF00685"/>
    </source>
</evidence>
<dbReference type="InterPro" id="IPR027417">
    <property type="entry name" value="P-loop_NTPase"/>
</dbReference>
<evidence type="ECO:0000313" key="14">
    <source>
        <dbReference type="Proteomes" id="UP000316079"/>
    </source>
</evidence>
<evidence type="ECO:0000256" key="1">
    <source>
        <dbReference type="ARBA" id="ARBA00004496"/>
    </source>
</evidence>
<feature type="domain" description="Sulfotransferase" evidence="12">
    <location>
        <begin position="140"/>
        <end position="382"/>
    </location>
</feature>
<gene>
    <name evidence="13" type="ORF">DNTS_010866</name>
</gene>
<dbReference type="GO" id="GO:0008146">
    <property type="term" value="F:sulfotransferase activity"/>
    <property type="evidence" value="ECO:0007669"/>
    <property type="project" value="InterPro"/>
</dbReference>
<name>A0A553Q4N5_9TELE</name>
<reference evidence="13 14" key="1">
    <citation type="journal article" date="2019" name="Sci. Data">
        <title>Hybrid genome assembly and annotation of Danionella translucida.</title>
        <authorList>
            <person name="Kadobianskyi M."/>
            <person name="Schulze L."/>
            <person name="Schuelke M."/>
            <person name="Judkewitz B."/>
        </authorList>
    </citation>
    <scope>NUCLEOTIDE SEQUENCE [LARGE SCALE GENOMIC DNA]</scope>
    <source>
        <strain evidence="13 14">Bolton</strain>
    </source>
</reference>
<comment type="caution">
    <text evidence="13">The sequence shown here is derived from an EMBL/GenBank/DDBJ whole genome shotgun (WGS) entry which is preliminary data.</text>
</comment>
<dbReference type="Pfam" id="PF06102">
    <property type="entry name" value="RRP36"/>
    <property type="match status" value="1"/>
</dbReference>
<evidence type="ECO:0000256" key="8">
    <source>
        <dbReference type="ARBA" id="ARBA00022679"/>
    </source>
</evidence>
<feature type="region of interest" description="Disordered" evidence="11">
    <location>
        <begin position="678"/>
        <end position="706"/>
    </location>
</feature>
<feature type="compositionally biased region" description="Acidic residues" evidence="11">
    <location>
        <begin position="436"/>
        <end position="455"/>
    </location>
</feature>
<dbReference type="GO" id="GO:0005737">
    <property type="term" value="C:cytoplasm"/>
    <property type="evidence" value="ECO:0007669"/>
    <property type="project" value="UniProtKB-SubCell"/>
</dbReference>
<keyword evidence="9" id="KW-0128">Catecholamine metabolism</keyword>
<dbReference type="GO" id="GO:0005730">
    <property type="term" value="C:nucleolus"/>
    <property type="evidence" value="ECO:0007669"/>
    <property type="project" value="UniProtKB-SubCell"/>
</dbReference>
<dbReference type="EMBL" id="SRMA01026350">
    <property type="protein sequence ID" value="TRY84893.1"/>
    <property type="molecule type" value="Genomic_DNA"/>
</dbReference>
<sequence length="706" mass="82665">MTPSLLSSIQPSVPVTSWFFSPSPAPTRVSGPWGKSELGRHTLVRKGPGSAYGLPEKILLKRQNSTQDTRQHHLIYCDISFVNVEDISNNKGAESIMAQEEYKMLSDKLFKYKGTVLALDYNHDITPGYIDSIRDFKTRDDDVFVVTFPKSGTVWTQRIMTLIYQEDFPEKAKQITYDQMPWIEYREKNTDYNLRSSPRLFCSHLVEPLMPRALQGKGKVIYVMRNPKDVMVSYFHFSNKMKNLDSSESYDELLEKFFRGEMIGGCWFDHVKGWMTNRDKYDILFLTYEEMIKDLRSVVVKICEFVGKSLSDAAIDEVVQKTTFNHMKEDPLANYEHLPETITDVSKGVFLRKGTIGDWKNSITVAQNERFDHHYEKLMKGVNLNMVWDMKKMQKSVKKPNKLETQSSDDEEDALEMERNFALINKRRLKETSAINEEEIGDEDESAEELEDPEYEEKKMEDVGDDTESEEDDSEDKNISNSQENVEGDFRKELSTMSFEEIIKLKNKVGTKAYNNLAYGSTTQKKRDESMSRLHKYRPQEISSKKHVPFLRQVVPVKKKISRDPRFDDLSGTYKPEIFNKTYKFINDLREKEVQMVKTKLKKSGSNAKKDELKALLRRMENQQRARQREDQEREKELEFKRKQREMVGQGHKPFFLKKSDKKKLELAEKYSELKKSGKLENFLSKKRKRNATKDRRKLPNQDKMH</sequence>
<dbReference type="FunFam" id="3.40.50.300:FF:000433">
    <property type="entry name" value="Estrogen sulfotransferase"/>
    <property type="match status" value="1"/>
</dbReference>
<dbReference type="Gene3D" id="3.40.50.300">
    <property type="entry name" value="P-loop containing nucleotide triphosphate hydrolases"/>
    <property type="match status" value="1"/>
</dbReference>
<protein>
    <recommendedName>
        <fullName evidence="12">Sulfotransferase domain-containing protein</fullName>
    </recommendedName>
</protein>
<dbReference type="Proteomes" id="UP000316079">
    <property type="component" value="Unassembled WGS sequence"/>
</dbReference>
<dbReference type="PANTHER" id="PTHR21738">
    <property type="entry name" value="RIBOSOMAL RNA PROCESSING PROTEIN 36 HOMOLOG"/>
    <property type="match status" value="1"/>
</dbReference>
<dbReference type="OrthoDB" id="205623at2759"/>
<keyword evidence="6" id="KW-0690">Ribosome biogenesis</keyword>
<proteinExistence type="inferred from homology"/>
<dbReference type="SUPFAM" id="SSF52540">
    <property type="entry name" value="P-loop containing nucleoside triphosphate hydrolases"/>
    <property type="match status" value="1"/>
</dbReference>
<dbReference type="AlphaFoldDB" id="A0A553Q4N5"/>
<dbReference type="InterPro" id="IPR009292">
    <property type="entry name" value="RRP36"/>
</dbReference>
<evidence type="ECO:0000256" key="4">
    <source>
        <dbReference type="ARBA" id="ARBA00009418"/>
    </source>
</evidence>
<feature type="compositionally biased region" description="Acidic residues" evidence="11">
    <location>
        <begin position="463"/>
        <end position="475"/>
    </location>
</feature>
<evidence type="ECO:0000256" key="7">
    <source>
        <dbReference type="ARBA" id="ARBA00022552"/>
    </source>
</evidence>
<evidence type="ECO:0000313" key="13">
    <source>
        <dbReference type="EMBL" id="TRY84894.1"/>
    </source>
</evidence>
<dbReference type="GO" id="GO:0030686">
    <property type="term" value="C:90S preribosome"/>
    <property type="evidence" value="ECO:0007669"/>
    <property type="project" value="TreeGrafter"/>
</dbReference>
<evidence type="ECO:0000256" key="9">
    <source>
        <dbReference type="ARBA" id="ARBA00022939"/>
    </source>
</evidence>
<feature type="region of interest" description="Disordered" evidence="11">
    <location>
        <begin position="619"/>
        <end position="656"/>
    </location>
</feature>
<comment type="similarity">
    <text evidence="4">Belongs to the RRP36 family.</text>
</comment>
<dbReference type="GO" id="GO:0006805">
    <property type="term" value="P:xenobiotic metabolic process"/>
    <property type="evidence" value="ECO:0007669"/>
    <property type="project" value="UniProtKB-ARBA"/>
</dbReference>
<dbReference type="GO" id="GO:0006584">
    <property type="term" value="P:catecholamine metabolic process"/>
    <property type="evidence" value="ECO:0007669"/>
    <property type="project" value="UniProtKB-KW"/>
</dbReference>
<dbReference type="GO" id="GO:0000462">
    <property type="term" value="P:maturation of SSU-rRNA from tricistronic rRNA transcript (SSU-rRNA, 5.8S rRNA, LSU-rRNA)"/>
    <property type="evidence" value="ECO:0007669"/>
    <property type="project" value="TreeGrafter"/>
</dbReference>
<keyword evidence="5" id="KW-0963">Cytoplasm</keyword>
<comment type="subcellular location">
    <subcellularLocation>
        <location evidence="1">Cytoplasm</location>
    </subcellularLocation>
    <subcellularLocation>
        <location evidence="2">Nucleus</location>
        <location evidence="2">Nucleolus</location>
    </subcellularLocation>
</comment>
<keyword evidence="14" id="KW-1185">Reference proteome</keyword>
<feature type="region of interest" description="Disordered" evidence="11">
    <location>
        <begin position="523"/>
        <end position="545"/>
    </location>
</feature>
<feature type="region of interest" description="Disordered" evidence="11">
    <location>
        <begin position="395"/>
        <end position="414"/>
    </location>
</feature>
<evidence type="ECO:0000256" key="3">
    <source>
        <dbReference type="ARBA" id="ARBA00005771"/>
    </source>
</evidence>
<feature type="compositionally biased region" description="Basic and acidic residues" evidence="11">
    <location>
        <begin position="619"/>
        <end position="641"/>
    </location>
</feature>
<dbReference type="STRING" id="623744.A0A553Q4N5"/>
<evidence type="ECO:0000256" key="6">
    <source>
        <dbReference type="ARBA" id="ARBA00022517"/>
    </source>
</evidence>
<feature type="compositionally biased region" description="Basic and acidic residues" evidence="11">
    <location>
        <begin position="692"/>
        <end position="706"/>
    </location>
</feature>
<keyword evidence="7" id="KW-0698">rRNA processing</keyword>
<dbReference type="EMBL" id="SRMA01026350">
    <property type="protein sequence ID" value="TRY84894.1"/>
    <property type="molecule type" value="Genomic_DNA"/>
</dbReference>
<evidence type="ECO:0000256" key="10">
    <source>
        <dbReference type="ARBA" id="ARBA00023242"/>
    </source>
</evidence>
<keyword evidence="8" id="KW-0808">Transferase</keyword>
<dbReference type="InterPro" id="IPR000863">
    <property type="entry name" value="Sulfotransferase_dom"/>
</dbReference>
<comment type="similarity">
    <text evidence="3">Belongs to the sulfotransferase 1 family.</text>
</comment>
<evidence type="ECO:0000256" key="11">
    <source>
        <dbReference type="SAM" id="MobiDB-lite"/>
    </source>
</evidence>
<reference evidence="13" key="2">
    <citation type="submission" date="2019-04" db="EMBL/GenBank/DDBJ databases">
        <authorList>
            <person name="Kadobianskyi M."/>
            <person name="Schulze L."/>
            <person name="Schuelke M."/>
            <person name="Judkewitz B."/>
        </authorList>
    </citation>
    <scope>NUCLEOTIDE SEQUENCE</scope>
    <source>
        <strain evidence="13">Bolton</strain>
        <tissue evidence="13">Whole-body</tissue>
    </source>
</reference>
<evidence type="ECO:0000256" key="2">
    <source>
        <dbReference type="ARBA" id="ARBA00004604"/>
    </source>
</evidence>
<organism evidence="13 14">
    <name type="scientific">Danionella cerebrum</name>
    <dbReference type="NCBI Taxonomy" id="2873325"/>
    <lineage>
        <taxon>Eukaryota</taxon>
        <taxon>Metazoa</taxon>
        <taxon>Chordata</taxon>
        <taxon>Craniata</taxon>
        <taxon>Vertebrata</taxon>
        <taxon>Euteleostomi</taxon>
        <taxon>Actinopterygii</taxon>
        <taxon>Neopterygii</taxon>
        <taxon>Teleostei</taxon>
        <taxon>Ostariophysi</taxon>
        <taxon>Cypriniformes</taxon>
        <taxon>Danionidae</taxon>
        <taxon>Danioninae</taxon>
        <taxon>Danionella</taxon>
    </lineage>
</organism>
<accession>A0A553Q4N5</accession>
<dbReference type="Pfam" id="PF00685">
    <property type="entry name" value="Sulfotransfer_1"/>
    <property type="match status" value="1"/>
</dbReference>
<feature type="region of interest" description="Disordered" evidence="11">
    <location>
        <begin position="434"/>
        <end position="489"/>
    </location>
</feature>
<keyword evidence="10" id="KW-0539">Nucleus</keyword>
<evidence type="ECO:0000256" key="5">
    <source>
        <dbReference type="ARBA" id="ARBA00022490"/>
    </source>
</evidence>